<dbReference type="Pfam" id="PF00076">
    <property type="entry name" value="RRM_1"/>
    <property type="match status" value="1"/>
</dbReference>
<organism evidence="9 10">
    <name type="scientific">Coemansia javaensis</name>
    <dbReference type="NCBI Taxonomy" id="2761396"/>
    <lineage>
        <taxon>Eukaryota</taxon>
        <taxon>Fungi</taxon>
        <taxon>Fungi incertae sedis</taxon>
        <taxon>Zoopagomycota</taxon>
        <taxon>Kickxellomycotina</taxon>
        <taxon>Kickxellomycetes</taxon>
        <taxon>Kickxellales</taxon>
        <taxon>Kickxellaceae</taxon>
        <taxon>Coemansia</taxon>
    </lineage>
</organism>
<name>A0A9W8LG25_9FUNG</name>
<dbReference type="Pfam" id="PF05383">
    <property type="entry name" value="La"/>
    <property type="match status" value="1"/>
</dbReference>
<comment type="subcellular location">
    <subcellularLocation>
        <location evidence="1">Nucleus</location>
    </subcellularLocation>
</comment>
<dbReference type="AlphaFoldDB" id="A0A9W8LG25"/>
<dbReference type="InterPro" id="IPR036388">
    <property type="entry name" value="WH-like_DNA-bd_sf"/>
</dbReference>
<dbReference type="PRINTS" id="PR00302">
    <property type="entry name" value="LUPUSLA"/>
</dbReference>
<dbReference type="EMBL" id="JANBUL010000148">
    <property type="protein sequence ID" value="KAJ2780169.1"/>
    <property type="molecule type" value="Genomic_DNA"/>
</dbReference>
<dbReference type="InterPro" id="IPR014886">
    <property type="entry name" value="La_xRRM"/>
</dbReference>
<protein>
    <submittedName>
        <fullName evidence="9">Uncharacterized protein</fullName>
    </submittedName>
</protein>
<dbReference type="PANTHER" id="PTHR22792">
    <property type="entry name" value="LUPUS LA PROTEIN-RELATED"/>
    <property type="match status" value="1"/>
</dbReference>
<evidence type="ECO:0000256" key="1">
    <source>
        <dbReference type="ARBA" id="ARBA00004123"/>
    </source>
</evidence>
<feature type="domain" description="XRRM" evidence="8">
    <location>
        <begin position="301"/>
        <end position="416"/>
    </location>
</feature>
<evidence type="ECO:0000256" key="5">
    <source>
        <dbReference type="SAM" id="MobiDB-lite"/>
    </source>
</evidence>
<feature type="domain" description="RRM" evidence="6">
    <location>
        <begin position="157"/>
        <end position="239"/>
    </location>
</feature>
<accession>A0A9W8LG25</accession>
<feature type="compositionally biased region" description="Basic residues" evidence="5">
    <location>
        <begin position="406"/>
        <end position="416"/>
    </location>
</feature>
<dbReference type="PROSITE" id="PS50102">
    <property type="entry name" value="RRM"/>
    <property type="match status" value="1"/>
</dbReference>
<evidence type="ECO:0000313" key="10">
    <source>
        <dbReference type="Proteomes" id="UP001140217"/>
    </source>
</evidence>
<dbReference type="GO" id="GO:0005634">
    <property type="term" value="C:nucleus"/>
    <property type="evidence" value="ECO:0007669"/>
    <property type="project" value="UniProtKB-SubCell"/>
</dbReference>
<dbReference type="SMART" id="SM00715">
    <property type="entry name" value="LA"/>
    <property type="match status" value="1"/>
</dbReference>
<dbReference type="InterPro" id="IPR045180">
    <property type="entry name" value="La_dom_prot"/>
</dbReference>
<keyword evidence="2 4" id="KW-0694">RNA-binding</keyword>
<evidence type="ECO:0000256" key="2">
    <source>
        <dbReference type="ARBA" id="ARBA00022884"/>
    </source>
</evidence>
<dbReference type="Gene3D" id="1.10.10.10">
    <property type="entry name" value="Winged helix-like DNA-binding domain superfamily/Winged helix DNA-binding domain"/>
    <property type="match status" value="1"/>
</dbReference>
<keyword evidence="10" id="KW-1185">Reference proteome</keyword>
<dbReference type="PROSITE" id="PS50961">
    <property type="entry name" value="HTH_LA"/>
    <property type="match status" value="1"/>
</dbReference>
<proteinExistence type="predicted"/>
<dbReference type="GO" id="GO:0006396">
    <property type="term" value="P:RNA processing"/>
    <property type="evidence" value="ECO:0007669"/>
    <property type="project" value="InterPro"/>
</dbReference>
<dbReference type="InterPro" id="IPR035979">
    <property type="entry name" value="RBD_domain_sf"/>
</dbReference>
<dbReference type="SMART" id="SM00360">
    <property type="entry name" value="RRM"/>
    <property type="match status" value="1"/>
</dbReference>
<sequence>MAPVEGIPDVVPAAEAPAAEAAAAAAKAAEAAVSVEPEAAAKIVAQVKHYFSDANVRHDAYMRKGVESNDGWVTFETLSRFNRLRQLLGVPAGEEAAAAGKRRGKARPAPVAAKYVALLAEIVGGGLDAEAALEVKEDGSAVRRKAAFADSDEWFGRTVHAKGLAYGKEREGLIDDLTARFSEEGDVVLVRLRRNPRTKAFKGNVLVEFATAEQAAAAAAKSGELAFEGQTLEMALLSAYHDEKLAADEFIQPELRKPGASYPTYEEWCAAHGRDPPPPLASERERERKRKAQPEAPAEPEVVPGVLVAFSGVAGDVGVAQLREAFAALGDVRFVEHEAGAAEGIVRFKEPVAADVVEKGSVAVGDDVTLTLALVDEAAEKAFFERAHAAASARGTKRAGPGGGRGRGRGAKRARR</sequence>
<feature type="region of interest" description="Disordered" evidence="5">
    <location>
        <begin position="390"/>
        <end position="416"/>
    </location>
</feature>
<evidence type="ECO:0000256" key="3">
    <source>
        <dbReference type="ARBA" id="ARBA00023242"/>
    </source>
</evidence>
<dbReference type="PROSITE" id="PS51939">
    <property type="entry name" value="XRRM"/>
    <property type="match status" value="1"/>
</dbReference>
<dbReference type="SUPFAM" id="SSF54928">
    <property type="entry name" value="RNA-binding domain, RBD"/>
    <property type="match status" value="1"/>
</dbReference>
<evidence type="ECO:0000259" key="6">
    <source>
        <dbReference type="PROSITE" id="PS50102"/>
    </source>
</evidence>
<feature type="region of interest" description="Disordered" evidence="5">
    <location>
        <begin position="270"/>
        <end position="298"/>
    </location>
</feature>
<dbReference type="OrthoDB" id="439993at2759"/>
<dbReference type="SUPFAM" id="SSF46785">
    <property type="entry name" value="Winged helix' DNA-binding domain"/>
    <property type="match status" value="1"/>
</dbReference>
<dbReference type="InterPro" id="IPR006630">
    <property type="entry name" value="La_HTH"/>
</dbReference>
<dbReference type="GO" id="GO:0003729">
    <property type="term" value="F:mRNA binding"/>
    <property type="evidence" value="ECO:0007669"/>
    <property type="project" value="TreeGrafter"/>
</dbReference>
<keyword evidence="3" id="KW-0539">Nucleus</keyword>
<dbReference type="Proteomes" id="UP001140217">
    <property type="component" value="Unassembled WGS sequence"/>
</dbReference>
<dbReference type="InterPro" id="IPR002344">
    <property type="entry name" value="Lupus_La"/>
</dbReference>
<dbReference type="InterPro" id="IPR012677">
    <property type="entry name" value="Nucleotide-bd_a/b_plait_sf"/>
</dbReference>
<dbReference type="Gene3D" id="3.30.70.330">
    <property type="match status" value="2"/>
</dbReference>
<reference evidence="9" key="1">
    <citation type="submission" date="2022-07" db="EMBL/GenBank/DDBJ databases">
        <title>Phylogenomic reconstructions and comparative analyses of Kickxellomycotina fungi.</title>
        <authorList>
            <person name="Reynolds N.K."/>
            <person name="Stajich J.E."/>
            <person name="Barry K."/>
            <person name="Grigoriev I.V."/>
            <person name="Crous P."/>
            <person name="Smith M.E."/>
        </authorList>
    </citation>
    <scope>NUCLEOTIDE SEQUENCE</scope>
    <source>
        <strain evidence="9">NBRC 105414</strain>
    </source>
</reference>
<evidence type="ECO:0000259" key="8">
    <source>
        <dbReference type="PROSITE" id="PS51939"/>
    </source>
</evidence>
<dbReference type="PANTHER" id="PTHR22792:SF140">
    <property type="entry name" value="ACHILLES, ISOFORM A"/>
    <property type="match status" value="1"/>
</dbReference>
<evidence type="ECO:0000259" key="7">
    <source>
        <dbReference type="PROSITE" id="PS50961"/>
    </source>
</evidence>
<comment type="caution">
    <text evidence="9">The sequence shown here is derived from an EMBL/GenBank/DDBJ whole genome shotgun (WGS) entry which is preliminary data.</text>
</comment>
<dbReference type="InterPro" id="IPR036390">
    <property type="entry name" value="WH_DNA-bd_sf"/>
</dbReference>
<dbReference type="InterPro" id="IPR000504">
    <property type="entry name" value="RRM_dom"/>
</dbReference>
<feature type="domain" description="HTH La-type RNA-binding" evidence="7">
    <location>
        <begin position="33"/>
        <end position="152"/>
    </location>
</feature>
<evidence type="ECO:0000313" key="9">
    <source>
        <dbReference type="EMBL" id="KAJ2780169.1"/>
    </source>
</evidence>
<gene>
    <name evidence="9" type="ORF">H4R18_003617</name>
</gene>
<evidence type="ECO:0000256" key="4">
    <source>
        <dbReference type="PROSITE-ProRule" id="PRU00332"/>
    </source>
</evidence>
<dbReference type="Pfam" id="PF08777">
    <property type="entry name" value="RRM_3"/>
    <property type="match status" value="1"/>
</dbReference>
<dbReference type="GO" id="GO:1990904">
    <property type="term" value="C:ribonucleoprotein complex"/>
    <property type="evidence" value="ECO:0007669"/>
    <property type="project" value="UniProtKB-UniRule"/>
</dbReference>